<organism evidence="1 2">
    <name type="scientific">Protopolystoma xenopodis</name>
    <dbReference type="NCBI Taxonomy" id="117903"/>
    <lineage>
        <taxon>Eukaryota</taxon>
        <taxon>Metazoa</taxon>
        <taxon>Spiralia</taxon>
        <taxon>Lophotrochozoa</taxon>
        <taxon>Platyhelminthes</taxon>
        <taxon>Monogenea</taxon>
        <taxon>Polyopisthocotylea</taxon>
        <taxon>Polystomatidea</taxon>
        <taxon>Polystomatidae</taxon>
        <taxon>Protopolystoma</taxon>
    </lineage>
</organism>
<evidence type="ECO:0000313" key="2">
    <source>
        <dbReference type="Proteomes" id="UP000784294"/>
    </source>
</evidence>
<sequence length="50" mass="5621">MKLRPVLWRCLTSQGENVCAICKFCLSPPNYTKHAHKCCKLEELGGGQID</sequence>
<name>A0A448WX82_9PLAT</name>
<dbReference type="AlphaFoldDB" id="A0A448WX82"/>
<dbReference type="Proteomes" id="UP000784294">
    <property type="component" value="Unassembled WGS sequence"/>
</dbReference>
<proteinExistence type="predicted"/>
<reference evidence="1" key="1">
    <citation type="submission" date="2018-11" db="EMBL/GenBank/DDBJ databases">
        <authorList>
            <consortium name="Pathogen Informatics"/>
        </authorList>
    </citation>
    <scope>NUCLEOTIDE SEQUENCE</scope>
</reference>
<accession>A0A448WX82</accession>
<comment type="caution">
    <text evidence="1">The sequence shown here is derived from an EMBL/GenBank/DDBJ whole genome shotgun (WGS) entry which is preliminary data.</text>
</comment>
<dbReference type="EMBL" id="CAAALY010056792">
    <property type="protein sequence ID" value="VEL22507.1"/>
    <property type="molecule type" value="Genomic_DNA"/>
</dbReference>
<evidence type="ECO:0000313" key="1">
    <source>
        <dbReference type="EMBL" id="VEL22507.1"/>
    </source>
</evidence>
<keyword evidence="2" id="KW-1185">Reference proteome</keyword>
<protein>
    <submittedName>
        <fullName evidence="1">Uncharacterized protein</fullName>
    </submittedName>
</protein>
<gene>
    <name evidence="1" type="ORF">PXEA_LOCUS15947</name>
</gene>